<dbReference type="InterPro" id="IPR051049">
    <property type="entry name" value="Dienelactone_hydrolase-like"/>
</dbReference>
<dbReference type="RefSeq" id="WP_133847780.1">
    <property type="nucleotide sequence ID" value="NZ_SNXZ01000001.1"/>
</dbReference>
<dbReference type="Gene3D" id="3.40.50.1820">
    <property type="entry name" value="alpha/beta hydrolase"/>
    <property type="match status" value="1"/>
</dbReference>
<dbReference type="EMBL" id="SNXZ01000001">
    <property type="protein sequence ID" value="TDQ04947.1"/>
    <property type="molecule type" value="Genomic_DNA"/>
</dbReference>
<name>A0A4R6SLU8_LABRH</name>
<evidence type="ECO:0000313" key="2">
    <source>
        <dbReference type="EMBL" id="TDQ04947.1"/>
    </source>
</evidence>
<dbReference type="GO" id="GO:0016787">
    <property type="term" value="F:hydrolase activity"/>
    <property type="evidence" value="ECO:0007669"/>
    <property type="project" value="InterPro"/>
</dbReference>
<sequence>MTDTRTEHATLTDGRALHITYALPDRAVRGGIVVLHGAHGVTSTVRLLVDALAKEGWLAVAPHLYPGDEGAGDIDEATAREQISGLSGEAVLAAADVAFGWLGERGVRQDLLGVVGFELGGSVALVVAAGRDIGAAVSVSARGILEPLSDGLPALVDVAGDLRCPWLGLYGEREPGISVESVAKLREAAISAEAASDVVRLAPDQPDEDHGPAQEAWQRTLNWFDAHLR</sequence>
<evidence type="ECO:0000313" key="3">
    <source>
        <dbReference type="Proteomes" id="UP000295444"/>
    </source>
</evidence>
<proteinExistence type="predicted"/>
<protein>
    <submittedName>
        <fullName evidence="2">Carboxymethylenebutenolidase</fullName>
    </submittedName>
</protein>
<dbReference type="Proteomes" id="UP000295444">
    <property type="component" value="Unassembled WGS sequence"/>
</dbReference>
<dbReference type="AlphaFoldDB" id="A0A4R6SLU8"/>
<dbReference type="Pfam" id="PF01738">
    <property type="entry name" value="DLH"/>
    <property type="match status" value="1"/>
</dbReference>
<keyword evidence="3" id="KW-1185">Reference proteome</keyword>
<dbReference type="OrthoDB" id="188362at2"/>
<comment type="caution">
    <text evidence="2">The sequence shown here is derived from an EMBL/GenBank/DDBJ whole genome shotgun (WGS) entry which is preliminary data.</text>
</comment>
<dbReference type="InterPro" id="IPR002925">
    <property type="entry name" value="Dienelactn_hydro"/>
</dbReference>
<reference evidence="2 3" key="1">
    <citation type="submission" date="2019-03" db="EMBL/GenBank/DDBJ databases">
        <title>Genomic Encyclopedia of Type Strains, Phase IV (KMG-IV): sequencing the most valuable type-strain genomes for metagenomic binning, comparative biology and taxonomic classification.</title>
        <authorList>
            <person name="Goeker M."/>
        </authorList>
    </citation>
    <scope>NUCLEOTIDE SEQUENCE [LARGE SCALE GENOMIC DNA]</scope>
    <source>
        <strain evidence="2 3">DSM 45361</strain>
    </source>
</reference>
<dbReference type="SUPFAM" id="SSF53474">
    <property type="entry name" value="alpha/beta-Hydrolases"/>
    <property type="match status" value="1"/>
</dbReference>
<organism evidence="2 3">
    <name type="scientific">Labedaea rhizosphaerae</name>
    <dbReference type="NCBI Taxonomy" id="598644"/>
    <lineage>
        <taxon>Bacteria</taxon>
        <taxon>Bacillati</taxon>
        <taxon>Actinomycetota</taxon>
        <taxon>Actinomycetes</taxon>
        <taxon>Pseudonocardiales</taxon>
        <taxon>Pseudonocardiaceae</taxon>
        <taxon>Labedaea</taxon>
    </lineage>
</organism>
<dbReference type="PANTHER" id="PTHR46623:SF6">
    <property type="entry name" value="ALPHA_BETA-HYDROLASES SUPERFAMILY PROTEIN"/>
    <property type="match status" value="1"/>
</dbReference>
<dbReference type="InterPro" id="IPR029058">
    <property type="entry name" value="AB_hydrolase_fold"/>
</dbReference>
<gene>
    <name evidence="2" type="ORF">EV186_101910</name>
</gene>
<accession>A0A4R6SLU8</accession>
<feature type="domain" description="Dienelactone hydrolase" evidence="1">
    <location>
        <begin position="22"/>
        <end position="227"/>
    </location>
</feature>
<dbReference type="PANTHER" id="PTHR46623">
    <property type="entry name" value="CARBOXYMETHYLENEBUTENOLIDASE-RELATED"/>
    <property type="match status" value="1"/>
</dbReference>
<evidence type="ECO:0000259" key="1">
    <source>
        <dbReference type="Pfam" id="PF01738"/>
    </source>
</evidence>